<dbReference type="Pfam" id="PF11017">
    <property type="entry name" value="DUF2855"/>
    <property type="match status" value="1"/>
</dbReference>
<proteinExistence type="predicted"/>
<name>A0A0A1TR82_9HYPO</name>
<evidence type="ECO:0008006" key="3">
    <source>
        <dbReference type="Google" id="ProtNLM"/>
    </source>
</evidence>
<dbReference type="Proteomes" id="UP000039046">
    <property type="component" value="Unassembled WGS sequence"/>
</dbReference>
<dbReference type="EMBL" id="CDHN01000007">
    <property type="protein sequence ID" value="CEJ94413.1"/>
    <property type="molecule type" value="Genomic_DNA"/>
</dbReference>
<sequence>MANTYFIHVVSKSDNAKHASYPFTFDPTTSPLAPSSVRVQTKLISLTSNNLSYARGGDQLHWWDAYPVPQSSPAPYNNQQEWGIVPAWGYGRVLESTVDGIVPDSLLWGMWPTSAHPVDLQLKPQPEAPGNWIETSAHRASLMTIYSNYEQVAAPLDIQTMQLRTLCKPQHAAPHLLNKITFSATHKVHPLGFGGPWSEAEASLTNAVVVSLSASSKTGRCFHWELARNRAVEHDGPLALLQVTSVPDTLSKFSSALPISNVSYGDLDDGLNRVVECKPSRAVVVDFGAPDAVLQSTVESLKEGSITVQILAVGSEAKIYTPEELKLRLERSVSKVQVNASGLRDQAIAAKGFVESNRDLDEARERCLADGTFRYMAIKSVQGVQGQSGLEGVWSDLCNRKVDPSTGIVVSLSDN</sequence>
<keyword evidence="2" id="KW-1185">Reference proteome</keyword>
<dbReference type="InterPro" id="IPR021276">
    <property type="entry name" value="DUF2855"/>
</dbReference>
<dbReference type="AlphaFoldDB" id="A0A0A1TR82"/>
<organism evidence="1 2">
    <name type="scientific">[Torrubiella] hemipterigena</name>
    <dbReference type="NCBI Taxonomy" id="1531966"/>
    <lineage>
        <taxon>Eukaryota</taxon>
        <taxon>Fungi</taxon>
        <taxon>Dikarya</taxon>
        <taxon>Ascomycota</taxon>
        <taxon>Pezizomycotina</taxon>
        <taxon>Sordariomycetes</taxon>
        <taxon>Hypocreomycetidae</taxon>
        <taxon>Hypocreales</taxon>
        <taxon>Clavicipitaceae</taxon>
        <taxon>Clavicipitaceae incertae sedis</taxon>
        <taxon>'Torrubiella' clade</taxon>
    </lineage>
</organism>
<accession>A0A0A1TR82</accession>
<evidence type="ECO:0000313" key="1">
    <source>
        <dbReference type="EMBL" id="CEJ94413.1"/>
    </source>
</evidence>
<dbReference type="HOGENOM" id="CLU_037224_0_0_1"/>
<gene>
    <name evidence="1" type="ORF">VHEMI09950</name>
</gene>
<evidence type="ECO:0000313" key="2">
    <source>
        <dbReference type="Proteomes" id="UP000039046"/>
    </source>
</evidence>
<protein>
    <recommendedName>
        <fullName evidence="3">Enoyl reductase (ER) domain-containing protein</fullName>
    </recommendedName>
</protein>
<reference evidence="1 2" key="1">
    <citation type="journal article" date="2015" name="Genome Announc.">
        <title>Draft Genome Sequence and Gene Annotation of the Entomopathogenic Fungus Verticillium hemipterigenum.</title>
        <authorList>
            <person name="Horn F."/>
            <person name="Habel A."/>
            <person name="Scharf D.H."/>
            <person name="Dworschak J."/>
            <person name="Brakhage A.A."/>
            <person name="Guthke R."/>
            <person name="Hertweck C."/>
            <person name="Linde J."/>
        </authorList>
    </citation>
    <scope>NUCLEOTIDE SEQUENCE [LARGE SCALE GENOMIC DNA]</scope>
</reference>
<dbReference type="OrthoDB" id="192702at2759"/>